<evidence type="ECO:0000256" key="4">
    <source>
        <dbReference type="ARBA" id="ARBA00022679"/>
    </source>
</evidence>
<organism evidence="11 12">
    <name type="scientific">Holothuria leucospilota</name>
    <name type="common">Black long sea cucumber</name>
    <name type="synonym">Mertensiothuria leucospilota</name>
    <dbReference type="NCBI Taxonomy" id="206669"/>
    <lineage>
        <taxon>Eukaryota</taxon>
        <taxon>Metazoa</taxon>
        <taxon>Echinodermata</taxon>
        <taxon>Eleutherozoa</taxon>
        <taxon>Echinozoa</taxon>
        <taxon>Holothuroidea</taxon>
        <taxon>Aspidochirotacea</taxon>
        <taxon>Aspidochirotida</taxon>
        <taxon>Holothuriidae</taxon>
        <taxon>Holothuria</taxon>
    </lineage>
</organism>
<gene>
    <name evidence="11" type="ORF">HOLleu_13847</name>
</gene>
<dbReference type="Gene3D" id="3.90.1480.20">
    <property type="entry name" value="Glycosyl transferase family 29"/>
    <property type="match status" value="1"/>
</dbReference>
<evidence type="ECO:0000256" key="1">
    <source>
        <dbReference type="ARBA" id="ARBA00004323"/>
    </source>
</evidence>
<dbReference type="InterPro" id="IPR050943">
    <property type="entry name" value="Glycosyltr_29_Sialyltrsf"/>
</dbReference>
<keyword evidence="10" id="KW-0325">Glycoprotein</keyword>
<evidence type="ECO:0000256" key="9">
    <source>
        <dbReference type="ARBA" id="ARBA00023136"/>
    </source>
</evidence>
<evidence type="ECO:0000256" key="3">
    <source>
        <dbReference type="ARBA" id="ARBA00022676"/>
    </source>
</evidence>
<protein>
    <submittedName>
        <fullName evidence="11">Alpha-N-acetylneuraminide alpha-2,8-sialyltransferase</fullName>
    </submittedName>
</protein>
<evidence type="ECO:0000256" key="6">
    <source>
        <dbReference type="ARBA" id="ARBA00022968"/>
    </source>
</evidence>
<evidence type="ECO:0000256" key="5">
    <source>
        <dbReference type="ARBA" id="ARBA00022692"/>
    </source>
</evidence>
<evidence type="ECO:0000256" key="8">
    <source>
        <dbReference type="ARBA" id="ARBA00023034"/>
    </source>
</evidence>
<keyword evidence="12" id="KW-1185">Reference proteome</keyword>
<dbReference type="EMBL" id="JAIZAY010000006">
    <property type="protein sequence ID" value="KAJ8039746.1"/>
    <property type="molecule type" value="Genomic_DNA"/>
</dbReference>
<keyword evidence="8" id="KW-0333">Golgi apparatus</keyword>
<dbReference type="InterPro" id="IPR038578">
    <property type="entry name" value="GT29-like_sf"/>
</dbReference>
<reference evidence="11" key="1">
    <citation type="submission" date="2021-10" db="EMBL/GenBank/DDBJ databases">
        <title>Tropical sea cucumber genome reveals ecological adaptation and Cuvierian tubules defense mechanism.</title>
        <authorList>
            <person name="Chen T."/>
        </authorList>
    </citation>
    <scope>NUCLEOTIDE SEQUENCE</scope>
    <source>
        <strain evidence="11">Nanhai2018</strain>
        <tissue evidence="11">Muscle</tissue>
    </source>
</reference>
<dbReference type="GO" id="GO:0009311">
    <property type="term" value="P:oligosaccharide metabolic process"/>
    <property type="evidence" value="ECO:0007669"/>
    <property type="project" value="TreeGrafter"/>
</dbReference>
<accession>A0A9Q1C6R4</accession>
<comment type="caution">
    <text evidence="11">The sequence shown here is derived from an EMBL/GenBank/DDBJ whole genome shotgun (WGS) entry which is preliminary data.</text>
</comment>
<keyword evidence="5" id="KW-0812">Transmembrane</keyword>
<evidence type="ECO:0000256" key="10">
    <source>
        <dbReference type="ARBA" id="ARBA00023180"/>
    </source>
</evidence>
<keyword evidence="7" id="KW-1133">Transmembrane helix</keyword>
<evidence type="ECO:0000313" key="11">
    <source>
        <dbReference type="EMBL" id="KAJ8039746.1"/>
    </source>
</evidence>
<evidence type="ECO:0000313" key="12">
    <source>
        <dbReference type="Proteomes" id="UP001152320"/>
    </source>
</evidence>
<evidence type="ECO:0000256" key="7">
    <source>
        <dbReference type="ARBA" id="ARBA00022989"/>
    </source>
</evidence>
<proteinExistence type="inferred from homology"/>
<dbReference type="AlphaFoldDB" id="A0A9Q1C6R4"/>
<dbReference type="InterPro" id="IPR001675">
    <property type="entry name" value="Glyco_trans_29"/>
</dbReference>
<evidence type="ECO:0000256" key="2">
    <source>
        <dbReference type="ARBA" id="ARBA00006003"/>
    </source>
</evidence>
<dbReference type="GO" id="GO:0003828">
    <property type="term" value="F:alpha-N-acetylneuraminate alpha-2,8-sialyltransferase activity"/>
    <property type="evidence" value="ECO:0007669"/>
    <property type="project" value="TreeGrafter"/>
</dbReference>
<dbReference type="Proteomes" id="UP001152320">
    <property type="component" value="Chromosome 6"/>
</dbReference>
<dbReference type="PANTHER" id="PTHR11987">
    <property type="entry name" value="ALPHA-2,8-SIALYLTRANSFERASE"/>
    <property type="match status" value="1"/>
</dbReference>
<dbReference type="GO" id="GO:0000139">
    <property type="term" value="C:Golgi membrane"/>
    <property type="evidence" value="ECO:0007669"/>
    <property type="project" value="UniProtKB-SubCell"/>
</dbReference>
<keyword evidence="6" id="KW-0735">Signal-anchor</keyword>
<comment type="similarity">
    <text evidence="2">Belongs to the glycosyltransferase 29 family.</text>
</comment>
<dbReference type="GO" id="GO:0006491">
    <property type="term" value="P:N-glycan processing"/>
    <property type="evidence" value="ECO:0007669"/>
    <property type="project" value="TreeGrafter"/>
</dbReference>
<sequence>MSEYKGLLWLPCFSTSLMEKCIEVIKIYNLTENKMVLGYPNHYQKVQDFWESRGFTKRITTGFYLVSVAMSSCREVHLYGFWPFSQEVDMHTMKSIPYHYFENMEVGKSKNFHDMHSEFSVLLQLHLLGILKIHVGICEY</sequence>
<keyword evidence="3" id="KW-0328">Glycosyltransferase</keyword>
<comment type="subcellular location">
    <subcellularLocation>
        <location evidence="1">Golgi apparatus membrane</location>
        <topology evidence="1">Single-pass type II membrane protein</topology>
    </subcellularLocation>
</comment>
<keyword evidence="4" id="KW-0808">Transferase</keyword>
<dbReference type="OrthoDB" id="10264956at2759"/>
<name>A0A9Q1C6R4_HOLLE</name>
<dbReference type="Pfam" id="PF00777">
    <property type="entry name" value="Glyco_transf_29"/>
    <property type="match status" value="1"/>
</dbReference>
<dbReference type="PANTHER" id="PTHR11987:SF54">
    <property type="entry name" value="ST8 ALPHA-N-ACETYL-NEURAMINIDE ALPHA-2,8-SIALYLTRANSFERASE 6"/>
    <property type="match status" value="1"/>
</dbReference>
<keyword evidence="9" id="KW-0472">Membrane</keyword>